<feature type="transmembrane region" description="Helical" evidence="1">
    <location>
        <begin position="129"/>
        <end position="149"/>
    </location>
</feature>
<feature type="transmembrane region" description="Helical" evidence="1">
    <location>
        <begin position="248"/>
        <end position="276"/>
    </location>
</feature>
<keyword evidence="1" id="KW-0812">Transmembrane</keyword>
<organism evidence="2 3">
    <name type="scientific">Lotharella oceanica</name>
    <dbReference type="NCBI Taxonomy" id="641309"/>
    <lineage>
        <taxon>Eukaryota</taxon>
        <taxon>Sar</taxon>
        <taxon>Rhizaria</taxon>
        <taxon>Cercozoa</taxon>
        <taxon>Chlorarachniophyceae</taxon>
        <taxon>Lotharella</taxon>
    </lineage>
</organism>
<evidence type="ECO:0000256" key="1">
    <source>
        <dbReference type="SAM" id="Phobius"/>
    </source>
</evidence>
<feature type="transmembrane region" description="Helical" evidence="1">
    <location>
        <begin position="194"/>
        <end position="213"/>
    </location>
</feature>
<accession>A0A060DGL1</accession>
<gene>
    <name evidence="2" type="ORF">M951_chr352</name>
</gene>
<keyword evidence="2" id="KW-0542">Nucleomorph</keyword>
<reference evidence="2 3" key="1">
    <citation type="journal article" date="2014" name="BMC Genomics">
        <title>Nucleomorph and plastid genome sequences of the chlorarachniophyte Lotharella oceanica: convergent reductive evolution and frequent recombination in nucleomorph-bearing algae.</title>
        <authorList>
            <person name="Tanifuji G."/>
            <person name="Onodera N.T."/>
            <person name="Brown M.W."/>
            <person name="Curtis B.A."/>
            <person name="Roger A.J."/>
            <person name="Ka-Shu Wong G."/>
            <person name="Melkonian M."/>
            <person name="Archibald J.M."/>
        </authorList>
    </citation>
    <scope>NUCLEOTIDE SEQUENCE [LARGE SCALE GENOMIC DNA]</scope>
    <source>
        <strain evidence="2 3">CCMP622</strain>
    </source>
</reference>
<geneLocation type="nucleomorph" evidence="2"/>
<evidence type="ECO:0000313" key="3">
    <source>
        <dbReference type="Proteomes" id="UP000243670"/>
    </source>
</evidence>
<evidence type="ECO:0000313" key="2">
    <source>
        <dbReference type="EMBL" id="AIB09958.1"/>
    </source>
</evidence>
<protein>
    <submittedName>
        <fullName evidence="2">Uncharacterized protein</fullName>
    </submittedName>
</protein>
<feature type="transmembrane region" description="Helical" evidence="1">
    <location>
        <begin position="6"/>
        <end position="25"/>
    </location>
</feature>
<dbReference type="EMBL" id="CP006629">
    <property type="protein sequence ID" value="AIB09958.1"/>
    <property type="molecule type" value="Genomic_DNA"/>
</dbReference>
<name>A0A060DGL1_9EUKA</name>
<proteinExistence type="predicted"/>
<dbReference type="Proteomes" id="UP000243670">
    <property type="component" value="Nucleomorph 3"/>
</dbReference>
<keyword evidence="1" id="KW-1133">Transmembrane helix</keyword>
<keyword evidence="1" id="KW-0472">Membrane</keyword>
<sequence>MHFHLINTQMMYTPITISLYLLLCLKKKIKNNYYHELKKHILYNYIYFYFINEIPTKKFIVHITDIIIYRKNILMIKYMNYLSLIQNFILYRNTNTQYTIFKFIKLFRKFNSYTLISFINVQFKIIKQFLLYTVSIQSLFIITIPSLLFTQNWMKIAPHQYKISQSSIQLYCWNKIYKDHWYYFIIFYLKLFKFYLYCTEIIVHFLYFIILIFNKNFIHKKTDINLIMLKLYKNRILLEKNREQYHRVYFNIFIFTSTYYKSFIFFIVLFEFYIFITSKKKNTFFKIIKKPSIIKSCYFYKFIWKILLNKKKNIYQKIVENKNMNIFSYKKKKLSNFFKKVSTSLNFLKCSVFCLNTKTDIQCHSTYTKYYSINSMITISINLIKS</sequence>
<dbReference type="AlphaFoldDB" id="A0A060DGL1"/>